<dbReference type="AlphaFoldDB" id="A0A9D4UYK4"/>
<comment type="caution">
    <text evidence="1">The sequence shown here is derived from an EMBL/GenBank/DDBJ whole genome shotgun (WGS) entry which is preliminary data.</text>
</comment>
<reference evidence="1" key="1">
    <citation type="submission" date="2021-01" db="EMBL/GenBank/DDBJ databases">
        <title>Adiantum capillus-veneris genome.</title>
        <authorList>
            <person name="Fang Y."/>
            <person name="Liao Q."/>
        </authorList>
    </citation>
    <scope>NUCLEOTIDE SEQUENCE</scope>
    <source>
        <strain evidence="1">H3</strain>
        <tissue evidence="1">Leaf</tissue>
    </source>
</reference>
<keyword evidence="2" id="KW-1185">Reference proteome</keyword>
<sequence>MIFIGPSFLTQHRCWFLTYDAEVPELAGEVLVLMHIEDSILNCEQILITWELIVTVRSYDRGPLSGYKGPCFEMQMSSYTICDAIEQD</sequence>
<evidence type="ECO:0000313" key="1">
    <source>
        <dbReference type="EMBL" id="KAI5076456.1"/>
    </source>
</evidence>
<proteinExistence type="predicted"/>
<dbReference type="EMBL" id="JABFUD020000008">
    <property type="protein sequence ID" value="KAI5076456.1"/>
    <property type="molecule type" value="Genomic_DNA"/>
</dbReference>
<organism evidence="1 2">
    <name type="scientific">Adiantum capillus-veneris</name>
    <name type="common">Maidenhair fern</name>
    <dbReference type="NCBI Taxonomy" id="13818"/>
    <lineage>
        <taxon>Eukaryota</taxon>
        <taxon>Viridiplantae</taxon>
        <taxon>Streptophyta</taxon>
        <taxon>Embryophyta</taxon>
        <taxon>Tracheophyta</taxon>
        <taxon>Polypodiopsida</taxon>
        <taxon>Polypodiidae</taxon>
        <taxon>Polypodiales</taxon>
        <taxon>Pteridineae</taxon>
        <taxon>Pteridaceae</taxon>
        <taxon>Vittarioideae</taxon>
        <taxon>Adiantum</taxon>
    </lineage>
</organism>
<accession>A0A9D4UYK4</accession>
<name>A0A9D4UYK4_ADICA</name>
<protein>
    <submittedName>
        <fullName evidence="1">Uncharacterized protein</fullName>
    </submittedName>
</protein>
<gene>
    <name evidence="1" type="ORF">GOP47_0008521</name>
</gene>
<dbReference type="Proteomes" id="UP000886520">
    <property type="component" value="Chromosome 8"/>
</dbReference>
<evidence type="ECO:0000313" key="2">
    <source>
        <dbReference type="Proteomes" id="UP000886520"/>
    </source>
</evidence>